<proteinExistence type="predicted"/>
<dbReference type="AlphaFoldDB" id="A0A9W7XQJ6"/>
<name>A0A9W7XQJ6_9FUNG</name>
<evidence type="ECO:0000256" key="1">
    <source>
        <dbReference type="SAM" id="MobiDB-lite"/>
    </source>
</evidence>
<dbReference type="EMBL" id="JANBOJ010000642">
    <property type="protein sequence ID" value="KAJ1718801.1"/>
    <property type="molecule type" value="Genomic_DNA"/>
</dbReference>
<organism evidence="2 3">
    <name type="scientific">Coemansia erecta</name>
    <dbReference type="NCBI Taxonomy" id="147472"/>
    <lineage>
        <taxon>Eukaryota</taxon>
        <taxon>Fungi</taxon>
        <taxon>Fungi incertae sedis</taxon>
        <taxon>Zoopagomycota</taxon>
        <taxon>Kickxellomycotina</taxon>
        <taxon>Kickxellomycetes</taxon>
        <taxon>Kickxellales</taxon>
        <taxon>Kickxellaceae</taxon>
        <taxon>Coemansia</taxon>
    </lineage>
</organism>
<feature type="compositionally biased region" description="Polar residues" evidence="1">
    <location>
        <begin position="84"/>
        <end position="95"/>
    </location>
</feature>
<gene>
    <name evidence="2" type="ORF">LPJ53_006302</name>
</gene>
<sequence>MPHAVVASETPVEPEDKMIPVEVPITAPAPEVQSVEMQTETDLKPASPLPAASTSNTPSTDTAQTPLFGVTQEPKKKTEVLMSPLSSDAGDSSGNEGALPKMLSFEQIIARKRRKQAEAAEAARLAAGNTEAVSSAPATPAAQPATPKAQPTDPILQTTIRQSAKRRVIIDDSDNESTVSESKRTKITPEPIIDYVAMFEKELADMSADLSGPLENSPATDRISRANIKDTYVEFDISKLLYSAQQ</sequence>
<dbReference type="Proteomes" id="UP001149813">
    <property type="component" value="Unassembled WGS sequence"/>
</dbReference>
<feature type="compositionally biased region" description="Polar residues" evidence="1">
    <location>
        <begin position="52"/>
        <end position="65"/>
    </location>
</feature>
<evidence type="ECO:0000313" key="2">
    <source>
        <dbReference type="EMBL" id="KAJ1718801.1"/>
    </source>
</evidence>
<feature type="compositionally biased region" description="Low complexity" evidence="1">
    <location>
        <begin position="136"/>
        <end position="154"/>
    </location>
</feature>
<reference evidence="2" key="1">
    <citation type="submission" date="2022-07" db="EMBL/GenBank/DDBJ databases">
        <title>Phylogenomic reconstructions and comparative analyses of Kickxellomycotina fungi.</title>
        <authorList>
            <person name="Reynolds N.K."/>
            <person name="Stajich J.E."/>
            <person name="Barry K."/>
            <person name="Grigoriev I.V."/>
            <person name="Crous P."/>
            <person name="Smith M.E."/>
        </authorList>
    </citation>
    <scope>NUCLEOTIDE SEQUENCE</scope>
    <source>
        <strain evidence="2">NBRC 32514</strain>
    </source>
</reference>
<keyword evidence="3" id="KW-1185">Reference proteome</keyword>
<evidence type="ECO:0000313" key="3">
    <source>
        <dbReference type="Proteomes" id="UP001149813"/>
    </source>
</evidence>
<protein>
    <submittedName>
        <fullName evidence="2">Uncharacterized protein</fullName>
    </submittedName>
</protein>
<accession>A0A9W7XQJ6</accession>
<dbReference type="OrthoDB" id="5395350at2759"/>
<feature type="region of interest" description="Disordered" evidence="1">
    <location>
        <begin position="1"/>
        <end position="20"/>
    </location>
</feature>
<comment type="caution">
    <text evidence="2">The sequence shown here is derived from an EMBL/GenBank/DDBJ whole genome shotgun (WGS) entry which is preliminary data.</text>
</comment>
<feature type="region of interest" description="Disordered" evidence="1">
    <location>
        <begin position="111"/>
        <end position="185"/>
    </location>
</feature>
<feature type="region of interest" description="Disordered" evidence="1">
    <location>
        <begin position="29"/>
        <end position="98"/>
    </location>
</feature>